<organism evidence="1 2">
    <name type="scientific">Ectocarpus siliculosus</name>
    <name type="common">Brown alga</name>
    <name type="synonym">Conferva siliculosa</name>
    <dbReference type="NCBI Taxonomy" id="2880"/>
    <lineage>
        <taxon>Eukaryota</taxon>
        <taxon>Sar</taxon>
        <taxon>Stramenopiles</taxon>
        <taxon>Ochrophyta</taxon>
        <taxon>PX clade</taxon>
        <taxon>Phaeophyceae</taxon>
        <taxon>Ectocarpales</taxon>
        <taxon>Ectocarpaceae</taxon>
        <taxon>Ectocarpus</taxon>
    </lineage>
</organism>
<dbReference type="Proteomes" id="UP000002630">
    <property type="component" value="Unassembled WGS sequence"/>
</dbReference>
<dbReference type="AlphaFoldDB" id="D7FP29"/>
<dbReference type="InParanoid" id="D7FP29"/>
<evidence type="ECO:0000313" key="2">
    <source>
        <dbReference type="Proteomes" id="UP000002630"/>
    </source>
</evidence>
<accession>D7FP29</accession>
<proteinExistence type="predicted"/>
<dbReference type="OrthoDB" id="547935at2759"/>
<keyword evidence="2" id="KW-1185">Reference proteome</keyword>
<reference evidence="1 2" key="1">
    <citation type="journal article" date="2010" name="Nature">
        <title>The Ectocarpus genome and the independent evolution of multicellularity in brown algae.</title>
        <authorList>
            <person name="Cock J.M."/>
            <person name="Sterck L."/>
            <person name="Rouze P."/>
            <person name="Scornet D."/>
            <person name="Allen A.E."/>
            <person name="Amoutzias G."/>
            <person name="Anthouard V."/>
            <person name="Artiguenave F."/>
            <person name="Aury J.M."/>
            <person name="Badger J.H."/>
            <person name="Beszteri B."/>
            <person name="Billiau K."/>
            <person name="Bonnet E."/>
            <person name="Bothwell J.H."/>
            <person name="Bowler C."/>
            <person name="Boyen C."/>
            <person name="Brownlee C."/>
            <person name="Carrano C.J."/>
            <person name="Charrier B."/>
            <person name="Cho G.Y."/>
            <person name="Coelho S.M."/>
            <person name="Collen J."/>
            <person name="Corre E."/>
            <person name="Da Silva C."/>
            <person name="Delage L."/>
            <person name="Delaroque N."/>
            <person name="Dittami S.M."/>
            <person name="Doulbeau S."/>
            <person name="Elias M."/>
            <person name="Farnham G."/>
            <person name="Gachon C.M."/>
            <person name="Gschloessl B."/>
            <person name="Heesch S."/>
            <person name="Jabbari K."/>
            <person name="Jubin C."/>
            <person name="Kawai H."/>
            <person name="Kimura K."/>
            <person name="Kloareg B."/>
            <person name="Kupper F.C."/>
            <person name="Lang D."/>
            <person name="Le Bail A."/>
            <person name="Leblanc C."/>
            <person name="Lerouge P."/>
            <person name="Lohr M."/>
            <person name="Lopez P.J."/>
            <person name="Martens C."/>
            <person name="Maumus F."/>
            <person name="Michel G."/>
            <person name="Miranda-Saavedra D."/>
            <person name="Morales J."/>
            <person name="Moreau H."/>
            <person name="Motomura T."/>
            <person name="Nagasato C."/>
            <person name="Napoli C.A."/>
            <person name="Nelson D.R."/>
            <person name="Nyvall-Collen P."/>
            <person name="Peters A.F."/>
            <person name="Pommier C."/>
            <person name="Potin P."/>
            <person name="Poulain J."/>
            <person name="Quesneville H."/>
            <person name="Read B."/>
            <person name="Rensing S.A."/>
            <person name="Ritter A."/>
            <person name="Rousvoal S."/>
            <person name="Samanta M."/>
            <person name="Samson G."/>
            <person name="Schroeder D.C."/>
            <person name="Segurens B."/>
            <person name="Strittmatter M."/>
            <person name="Tonon T."/>
            <person name="Tregear J.W."/>
            <person name="Valentin K."/>
            <person name="von Dassow P."/>
            <person name="Yamagishi T."/>
            <person name="Van de Peer Y."/>
            <person name="Wincker P."/>
        </authorList>
    </citation>
    <scope>NUCLEOTIDE SEQUENCE [LARGE SCALE GENOMIC DNA]</scope>
    <source>
        <strain evidence="2">Ec32 / CCAP1310/4</strain>
    </source>
</reference>
<sequence>MVFSGDSTIRQQFQVLGEFLKLRSDFQPVDGNAQAYEMTFGAPRHTPGSVTFLLMPIYEKCLLVKGNPYVAQAYAMYFGCGMHLLHLFPVQESADVPRAMLSWENYDTLLSERIGGWREVNPDIKLVYMTTHTIDESKYYGEWKTALEGYKARDPVFLEPCKLKFEEILPSESPLRDDLEQVCIDTVFGAHGVQLLNEQGLAVMKEMGVPVVPAHMLVEGQQWATPDGDGRHFPYLTPLELFWLFNILEGLS</sequence>
<name>D7FP29_ECTSI</name>
<evidence type="ECO:0000313" key="1">
    <source>
        <dbReference type="EMBL" id="CBJ30293.1"/>
    </source>
</evidence>
<gene>
    <name evidence="1" type="ORF">Esi_0185_0002</name>
</gene>
<protein>
    <submittedName>
        <fullName evidence="1">Uncharacterized protein</fullName>
    </submittedName>
</protein>
<dbReference type="EMBL" id="FN649760">
    <property type="protein sequence ID" value="CBJ30293.1"/>
    <property type="molecule type" value="Genomic_DNA"/>
</dbReference>